<protein>
    <recommendedName>
        <fullName evidence="2">MADF domain-containing protein</fullName>
    </recommendedName>
</protein>
<dbReference type="PANTHER" id="PTHR12243">
    <property type="entry name" value="MADF DOMAIN TRANSCRIPTION FACTOR"/>
    <property type="match status" value="1"/>
</dbReference>
<proteinExistence type="predicted"/>
<evidence type="ECO:0000313" key="3">
    <source>
        <dbReference type="EMBL" id="JAI66883.1"/>
    </source>
</evidence>
<evidence type="ECO:0000259" key="2">
    <source>
        <dbReference type="PROSITE" id="PS51029"/>
    </source>
</evidence>
<feature type="domain" description="MADF" evidence="2">
    <location>
        <begin position="5"/>
        <end position="94"/>
    </location>
</feature>
<dbReference type="InterPro" id="IPR039353">
    <property type="entry name" value="TF_Adf1"/>
</dbReference>
<dbReference type="InterPro" id="IPR006578">
    <property type="entry name" value="MADF-dom"/>
</dbReference>
<dbReference type="AlphaFoldDB" id="A0A0P4WIT8"/>
<reference evidence="3" key="1">
    <citation type="submission" date="2015-09" db="EMBL/GenBank/DDBJ databases">
        <title>Scylla olivacea transcriptome.</title>
        <authorList>
            <person name="Ikhwanuddin M."/>
        </authorList>
    </citation>
    <scope>NUCLEOTIDE SEQUENCE</scope>
</reference>
<dbReference type="GO" id="GO:0005667">
    <property type="term" value="C:transcription regulator complex"/>
    <property type="evidence" value="ECO:0007669"/>
    <property type="project" value="TreeGrafter"/>
</dbReference>
<feature type="region of interest" description="Disordered" evidence="1">
    <location>
        <begin position="103"/>
        <end position="161"/>
    </location>
</feature>
<name>A0A0P4WIT8_SCYOL</name>
<dbReference type="Pfam" id="PF10545">
    <property type="entry name" value="MADF_DNA_bdg"/>
    <property type="match status" value="1"/>
</dbReference>
<accession>A0A0P4WIT8</accession>
<dbReference type="SMART" id="SM00595">
    <property type="entry name" value="MADF"/>
    <property type="match status" value="1"/>
</dbReference>
<dbReference type="GO" id="GO:0006357">
    <property type="term" value="P:regulation of transcription by RNA polymerase II"/>
    <property type="evidence" value="ECO:0007669"/>
    <property type="project" value="TreeGrafter"/>
</dbReference>
<dbReference type="EMBL" id="GDRN01045113">
    <property type="protein sequence ID" value="JAI66883.1"/>
    <property type="molecule type" value="Transcribed_RNA"/>
</dbReference>
<organism evidence="3">
    <name type="scientific">Scylla olivacea</name>
    <name type="common">Orange mud crab</name>
    <name type="synonym">Cancer olivacea</name>
    <dbReference type="NCBI Taxonomy" id="85551"/>
    <lineage>
        <taxon>Eukaryota</taxon>
        <taxon>Metazoa</taxon>
        <taxon>Ecdysozoa</taxon>
        <taxon>Arthropoda</taxon>
        <taxon>Crustacea</taxon>
        <taxon>Multicrustacea</taxon>
        <taxon>Malacostraca</taxon>
        <taxon>Eumalacostraca</taxon>
        <taxon>Eucarida</taxon>
        <taxon>Decapoda</taxon>
        <taxon>Pleocyemata</taxon>
        <taxon>Brachyura</taxon>
        <taxon>Eubrachyura</taxon>
        <taxon>Portunoidea</taxon>
        <taxon>Portunidae</taxon>
        <taxon>Portuninae</taxon>
        <taxon>Scylla</taxon>
    </lineage>
</organism>
<dbReference type="GO" id="GO:0005634">
    <property type="term" value="C:nucleus"/>
    <property type="evidence" value="ECO:0007669"/>
    <property type="project" value="TreeGrafter"/>
</dbReference>
<dbReference type="PROSITE" id="PS51029">
    <property type="entry name" value="MADF"/>
    <property type="match status" value="1"/>
</dbReference>
<dbReference type="PANTHER" id="PTHR12243:SF69">
    <property type="entry name" value="SI:CH73-59F11.3"/>
    <property type="match status" value="1"/>
</dbReference>
<feature type="compositionally biased region" description="Acidic residues" evidence="1">
    <location>
        <begin position="110"/>
        <end position="119"/>
    </location>
</feature>
<sequence>MDVAQLIVIVQEYEELYNTRHSEYSNQQRRDNIWEEIGRRMNQPSSACRIQWTRIRDNHRKAMNLRKTKSGQASSKMKPPKYHLELQFLTPYLNDSEHRMSNIVPSPGYLEDEESDGEPEPTFAVPVPTPSPATSDAQNLCSNSSTHGKRKKTSGSSTPQHTTALVLEKYLKSKELKSPSQSDTLKNFFVNMAQTVKTFPLQDQIYIKGQLFQMVNGTEMRLLQERDQNNRVHPIDVLQQNATSEEDTTQHSIMQLL</sequence>
<feature type="compositionally biased region" description="Polar residues" evidence="1">
    <location>
        <begin position="132"/>
        <end position="146"/>
    </location>
</feature>
<evidence type="ECO:0000256" key="1">
    <source>
        <dbReference type="SAM" id="MobiDB-lite"/>
    </source>
</evidence>